<evidence type="ECO:0000256" key="1">
    <source>
        <dbReference type="SAM" id="Phobius"/>
    </source>
</evidence>
<keyword evidence="1" id="KW-1133">Transmembrane helix</keyword>
<dbReference type="RefSeq" id="WP_378118795.1">
    <property type="nucleotide sequence ID" value="NZ_JBHRTF010000004.1"/>
</dbReference>
<evidence type="ECO:0000313" key="3">
    <source>
        <dbReference type="Proteomes" id="UP001595555"/>
    </source>
</evidence>
<protein>
    <submittedName>
        <fullName evidence="2">Uncharacterized protein</fullName>
    </submittedName>
</protein>
<keyword evidence="1" id="KW-0812">Transmembrane</keyword>
<evidence type="ECO:0000313" key="2">
    <source>
        <dbReference type="EMBL" id="MFC3115970.1"/>
    </source>
</evidence>
<name>A0ABV7FH51_9GAMM</name>
<proteinExistence type="predicted"/>
<feature type="transmembrane region" description="Helical" evidence="1">
    <location>
        <begin position="46"/>
        <end position="67"/>
    </location>
</feature>
<keyword evidence="3" id="KW-1185">Reference proteome</keyword>
<organism evidence="2 3">
    <name type="scientific">Cellvibrio fontiphilus</name>
    <dbReference type="NCBI Taxonomy" id="1815559"/>
    <lineage>
        <taxon>Bacteria</taxon>
        <taxon>Pseudomonadati</taxon>
        <taxon>Pseudomonadota</taxon>
        <taxon>Gammaproteobacteria</taxon>
        <taxon>Cellvibrionales</taxon>
        <taxon>Cellvibrionaceae</taxon>
        <taxon>Cellvibrio</taxon>
    </lineage>
</organism>
<reference evidence="3" key="1">
    <citation type="journal article" date="2019" name="Int. J. Syst. Evol. Microbiol.">
        <title>The Global Catalogue of Microorganisms (GCM) 10K type strain sequencing project: providing services to taxonomists for standard genome sequencing and annotation.</title>
        <authorList>
            <consortium name="The Broad Institute Genomics Platform"/>
            <consortium name="The Broad Institute Genome Sequencing Center for Infectious Disease"/>
            <person name="Wu L."/>
            <person name="Ma J."/>
        </authorList>
    </citation>
    <scope>NUCLEOTIDE SEQUENCE [LARGE SCALE GENOMIC DNA]</scope>
    <source>
        <strain evidence="3">KCTC 52237</strain>
    </source>
</reference>
<sequence length="79" mass="8541">MSFYLRCESEITIIEGSLHCSAWQSVSEDELLGALVRSSMLSQEDFLIVGAGVTVIMCAAIGVRVLLKLLFNSSKGNDS</sequence>
<keyword evidence="1" id="KW-0472">Membrane</keyword>
<dbReference type="Proteomes" id="UP001595555">
    <property type="component" value="Unassembled WGS sequence"/>
</dbReference>
<dbReference type="EMBL" id="JBHRTF010000004">
    <property type="protein sequence ID" value="MFC3115970.1"/>
    <property type="molecule type" value="Genomic_DNA"/>
</dbReference>
<comment type="caution">
    <text evidence="2">The sequence shown here is derived from an EMBL/GenBank/DDBJ whole genome shotgun (WGS) entry which is preliminary data.</text>
</comment>
<gene>
    <name evidence="2" type="ORF">ACFODX_10405</name>
</gene>
<accession>A0ABV7FH51</accession>